<accession>A0A5J9URC0</accession>
<dbReference type="AlphaFoldDB" id="A0A5J9URC0"/>
<comment type="caution">
    <text evidence="2">The sequence shown here is derived from an EMBL/GenBank/DDBJ whole genome shotgun (WGS) entry which is preliminary data.</text>
</comment>
<proteinExistence type="predicted"/>
<organism evidence="2 3">
    <name type="scientific">Eragrostis curvula</name>
    <name type="common">weeping love grass</name>
    <dbReference type="NCBI Taxonomy" id="38414"/>
    <lineage>
        <taxon>Eukaryota</taxon>
        <taxon>Viridiplantae</taxon>
        <taxon>Streptophyta</taxon>
        <taxon>Embryophyta</taxon>
        <taxon>Tracheophyta</taxon>
        <taxon>Spermatophyta</taxon>
        <taxon>Magnoliopsida</taxon>
        <taxon>Liliopsida</taxon>
        <taxon>Poales</taxon>
        <taxon>Poaceae</taxon>
        <taxon>PACMAD clade</taxon>
        <taxon>Chloridoideae</taxon>
        <taxon>Eragrostideae</taxon>
        <taxon>Eragrostidinae</taxon>
        <taxon>Eragrostis</taxon>
    </lineage>
</organism>
<dbReference type="GO" id="GO:0005634">
    <property type="term" value="C:nucleus"/>
    <property type="evidence" value="ECO:0007669"/>
    <property type="project" value="TreeGrafter"/>
</dbReference>
<evidence type="ECO:0000313" key="2">
    <source>
        <dbReference type="EMBL" id="TVU26313.1"/>
    </source>
</evidence>
<dbReference type="Gene3D" id="3.40.800.20">
    <property type="entry name" value="Histone deacetylase domain"/>
    <property type="match status" value="1"/>
</dbReference>
<protein>
    <recommendedName>
        <fullName evidence="1">Histone deacetylase domain-containing protein</fullName>
    </recommendedName>
</protein>
<dbReference type="InterPro" id="IPR037138">
    <property type="entry name" value="His_deacetylse_dom_sf"/>
</dbReference>
<dbReference type="OrthoDB" id="1925057at2759"/>
<dbReference type="InterPro" id="IPR023801">
    <property type="entry name" value="His_deacetylse_dom"/>
</dbReference>
<dbReference type="Pfam" id="PF00850">
    <property type="entry name" value="Hist_deacetyl"/>
    <property type="match status" value="1"/>
</dbReference>
<dbReference type="EMBL" id="RWGY01000013">
    <property type="protein sequence ID" value="TVU26313.1"/>
    <property type="molecule type" value="Genomic_DNA"/>
</dbReference>
<keyword evidence="3" id="KW-1185">Reference proteome</keyword>
<dbReference type="SUPFAM" id="SSF52768">
    <property type="entry name" value="Arginase/deacetylase"/>
    <property type="match status" value="1"/>
</dbReference>
<name>A0A5J9URC0_9POAL</name>
<reference evidence="2 3" key="1">
    <citation type="journal article" date="2019" name="Sci. Rep.">
        <title>A high-quality genome of Eragrostis curvula grass provides insights into Poaceae evolution and supports new strategies to enhance forage quality.</title>
        <authorList>
            <person name="Carballo J."/>
            <person name="Santos B.A.C.M."/>
            <person name="Zappacosta D."/>
            <person name="Garbus I."/>
            <person name="Selva J.P."/>
            <person name="Gallo C.A."/>
            <person name="Diaz A."/>
            <person name="Albertini E."/>
            <person name="Caccamo M."/>
            <person name="Echenique V."/>
        </authorList>
    </citation>
    <scope>NUCLEOTIDE SEQUENCE [LARGE SCALE GENOMIC DNA]</scope>
    <source>
        <strain evidence="3">cv. Victoria</strain>
        <tissue evidence="2">Leaf</tissue>
    </source>
</reference>
<dbReference type="InterPro" id="IPR023696">
    <property type="entry name" value="Ureohydrolase_dom_sf"/>
</dbReference>
<dbReference type="Gramene" id="TVU26313">
    <property type="protein sequence ID" value="TVU26313"/>
    <property type="gene ID" value="EJB05_28852"/>
</dbReference>
<dbReference type="GO" id="GO:0040029">
    <property type="term" value="P:epigenetic regulation of gene expression"/>
    <property type="evidence" value="ECO:0007669"/>
    <property type="project" value="TreeGrafter"/>
</dbReference>
<evidence type="ECO:0000259" key="1">
    <source>
        <dbReference type="Pfam" id="PF00850"/>
    </source>
</evidence>
<feature type="non-terminal residue" evidence="2">
    <location>
        <position position="1"/>
    </location>
</feature>
<sequence>MDARYRRLFEPIVARVMEVFRPDAIVLQCGADSLAGDRIAGLGLSVRGHAECVCLLPQLRTTCPCSSSVAADTPSTTSLPVGAMRLDKRTVAIGKEIPDDIPQHGYQSQGYKLHYDTARNGNGNLETKHMVNIKRRVMKHLEQLSALLAAPAAQRN</sequence>
<dbReference type="PANTHER" id="PTHR10625">
    <property type="entry name" value="HISTONE DEACETYLASE HDAC1-RELATED"/>
    <property type="match status" value="1"/>
</dbReference>
<evidence type="ECO:0000313" key="3">
    <source>
        <dbReference type="Proteomes" id="UP000324897"/>
    </source>
</evidence>
<dbReference type="GO" id="GO:0004407">
    <property type="term" value="F:histone deacetylase activity"/>
    <property type="evidence" value="ECO:0007669"/>
    <property type="project" value="TreeGrafter"/>
</dbReference>
<feature type="domain" description="Histone deacetylase" evidence="1">
    <location>
        <begin position="2"/>
        <end position="61"/>
    </location>
</feature>
<gene>
    <name evidence="2" type="ORF">EJB05_28852</name>
</gene>
<dbReference type="PANTHER" id="PTHR10625:SF6">
    <property type="entry name" value="HISTONE DEACETYLASE"/>
    <property type="match status" value="1"/>
</dbReference>
<dbReference type="Proteomes" id="UP000324897">
    <property type="component" value="Chromosome 2"/>
</dbReference>